<gene>
    <name evidence="2" type="ORF">A2V81_01950</name>
</gene>
<feature type="transmembrane region" description="Helical" evidence="1">
    <location>
        <begin position="132"/>
        <end position="154"/>
    </location>
</feature>
<evidence type="ECO:0000313" key="3">
    <source>
        <dbReference type="Proteomes" id="UP000177614"/>
    </source>
</evidence>
<keyword evidence="1" id="KW-0472">Membrane</keyword>
<keyword evidence="1" id="KW-0812">Transmembrane</keyword>
<comment type="caution">
    <text evidence="2">The sequence shown here is derived from an EMBL/GenBank/DDBJ whole genome shotgun (WGS) entry which is preliminary data.</text>
</comment>
<organism evidence="2 3">
    <name type="scientific">Candidatus Abawacabacteria bacterium RBG_16_42_10</name>
    <dbReference type="NCBI Taxonomy" id="1817814"/>
    <lineage>
        <taxon>Bacteria</taxon>
        <taxon>Candidatus Abawacaibacteriota</taxon>
    </lineage>
</organism>
<dbReference type="Proteomes" id="UP000177614">
    <property type="component" value="Unassembled WGS sequence"/>
</dbReference>
<dbReference type="AlphaFoldDB" id="A0A1F4XKR3"/>
<dbReference type="EMBL" id="MEWR01000008">
    <property type="protein sequence ID" value="OGC82277.1"/>
    <property type="molecule type" value="Genomic_DNA"/>
</dbReference>
<evidence type="ECO:0000313" key="2">
    <source>
        <dbReference type="EMBL" id="OGC82277.1"/>
    </source>
</evidence>
<reference evidence="2 3" key="1">
    <citation type="journal article" date="2016" name="Nat. Commun.">
        <title>Thousands of microbial genomes shed light on interconnected biogeochemical processes in an aquifer system.</title>
        <authorList>
            <person name="Anantharaman K."/>
            <person name="Brown C.T."/>
            <person name="Hug L.A."/>
            <person name="Sharon I."/>
            <person name="Castelle C.J."/>
            <person name="Probst A.J."/>
            <person name="Thomas B.C."/>
            <person name="Singh A."/>
            <person name="Wilkins M.J."/>
            <person name="Karaoz U."/>
            <person name="Brodie E.L."/>
            <person name="Williams K.H."/>
            <person name="Hubbard S.S."/>
            <person name="Banfield J.F."/>
        </authorList>
    </citation>
    <scope>NUCLEOTIDE SEQUENCE [LARGE SCALE GENOMIC DNA]</scope>
</reference>
<accession>A0A1F4XKR3</accession>
<proteinExistence type="predicted"/>
<keyword evidence="1" id="KW-1133">Transmembrane helix</keyword>
<name>A0A1F4XKR3_9BACT</name>
<evidence type="ECO:0000256" key="1">
    <source>
        <dbReference type="SAM" id="Phobius"/>
    </source>
</evidence>
<protein>
    <submittedName>
        <fullName evidence="2">Uncharacterized protein</fullName>
    </submittedName>
</protein>
<sequence length="171" mass="19747">MLITINNSLEEVSETRRCPRCGSTMSARENTTTFWEKQKERYSYYCSNSNCLHKIPLTRKEVDLLKIEQTLLKWELDIETIEQDILDKYELRELMECLKKTLAYIREGDSKLSPKDYFLHQLRNRNKSSIQISFASSVVPLAALAITLVVLSLLGPKIGELLKATILSVFK</sequence>